<evidence type="ECO:0000256" key="1">
    <source>
        <dbReference type="SAM" id="Coils"/>
    </source>
</evidence>
<gene>
    <name evidence="3" type="ORF">T440DRAFT_523467</name>
</gene>
<feature type="region of interest" description="Disordered" evidence="2">
    <location>
        <begin position="167"/>
        <end position="190"/>
    </location>
</feature>
<keyword evidence="1" id="KW-0175">Coiled coil</keyword>
<keyword evidence="4" id="KW-1185">Reference proteome</keyword>
<protein>
    <submittedName>
        <fullName evidence="3">Uncharacterized protein</fullName>
    </submittedName>
</protein>
<reference evidence="3" key="1">
    <citation type="submission" date="2020-01" db="EMBL/GenBank/DDBJ databases">
        <authorList>
            <consortium name="DOE Joint Genome Institute"/>
            <person name="Haridas S."/>
            <person name="Albert R."/>
            <person name="Binder M."/>
            <person name="Bloem J."/>
            <person name="Labutti K."/>
            <person name="Salamov A."/>
            <person name="Andreopoulos B."/>
            <person name="Baker S.E."/>
            <person name="Barry K."/>
            <person name="Bills G."/>
            <person name="Bluhm B.H."/>
            <person name="Cannon C."/>
            <person name="Castanera R."/>
            <person name="Culley D.E."/>
            <person name="Daum C."/>
            <person name="Ezra D."/>
            <person name="Gonzalez J.B."/>
            <person name="Henrissat B."/>
            <person name="Kuo A."/>
            <person name="Liang C."/>
            <person name="Lipzen A."/>
            <person name="Lutzoni F."/>
            <person name="Magnuson J."/>
            <person name="Mondo S."/>
            <person name="Nolan M."/>
            <person name="Ohm R."/>
            <person name="Pangilinan J."/>
            <person name="Park H.-J."/>
            <person name="Ramirez L."/>
            <person name="Alfaro M."/>
            <person name="Sun H."/>
            <person name="Tritt A."/>
            <person name="Yoshinaga Y."/>
            <person name="Zwiers L.-H."/>
            <person name="Turgeon B.G."/>
            <person name="Goodwin S.B."/>
            <person name="Spatafora J.W."/>
            <person name="Crous P.W."/>
            <person name="Grigoriev I.V."/>
        </authorList>
    </citation>
    <scope>NUCLEOTIDE SEQUENCE</scope>
    <source>
        <strain evidence="3">IPT5</strain>
    </source>
</reference>
<name>A0A6A7AQL0_9PLEO</name>
<sequence length="207" mass="23413">MAGTMLKQWPSEAWARYLAQVTADQIPEQGHTPTWPAYLEPPYSNTDAHPQPNTFLQLTQVLEWEIWNHDQTRARLSAEQHRSEQLDGHVLKLEQDITQWQQAYHTISVALGEHRNERANLQSDLDDMAAELKQLRRLQPEPQQGTIAHEISTPDVVGAHTVEENDQKGGILDGEARQSSGEAGSADGSGVESWRLGFIREIEDHLR</sequence>
<dbReference type="EMBL" id="MU006377">
    <property type="protein sequence ID" value="KAF2844488.1"/>
    <property type="molecule type" value="Genomic_DNA"/>
</dbReference>
<feature type="compositionally biased region" description="Low complexity" evidence="2">
    <location>
        <begin position="179"/>
        <end position="190"/>
    </location>
</feature>
<dbReference type="AlphaFoldDB" id="A0A6A7AQL0"/>
<accession>A0A6A7AQL0</accession>
<feature type="coiled-coil region" evidence="1">
    <location>
        <begin position="111"/>
        <end position="138"/>
    </location>
</feature>
<evidence type="ECO:0000313" key="3">
    <source>
        <dbReference type="EMBL" id="KAF2844488.1"/>
    </source>
</evidence>
<dbReference type="OrthoDB" id="3790163at2759"/>
<evidence type="ECO:0000313" key="4">
    <source>
        <dbReference type="Proteomes" id="UP000799423"/>
    </source>
</evidence>
<proteinExistence type="predicted"/>
<evidence type="ECO:0000256" key="2">
    <source>
        <dbReference type="SAM" id="MobiDB-lite"/>
    </source>
</evidence>
<dbReference type="Proteomes" id="UP000799423">
    <property type="component" value="Unassembled WGS sequence"/>
</dbReference>
<organism evidence="3 4">
    <name type="scientific">Plenodomus tracheiphilus IPT5</name>
    <dbReference type="NCBI Taxonomy" id="1408161"/>
    <lineage>
        <taxon>Eukaryota</taxon>
        <taxon>Fungi</taxon>
        <taxon>Dikarya</taxon>
        <taxon>Ascomycota</taxon>
        <taxon>Pezizomycotina</taxon>
        <taxon>Dothideomycetes</taxon>
        <taxon>Pleosporomycetidae</taxon>
        <taxon>Pleosporales</taxon>
        <taxon>Pleosporineae</taxon>
        <taxon>Leptosphaeriaceae</taxon>
        <taxon>Plenodomus</taxon>
    </lineage>
</organism>